<proteinExistence type="predicted"/>
<evidence type="ECO:0000256" key="1">
    <source>
        <dbReference type="SAM" id="MobiDB-lite"/>
    </source>
</evidence>
<dbReference type="EMBL" id="DS547115">
    <property type="protein sequence ID" value="EDR04933.1"/>
    <property type="molecule type" value="Genomic_DNA"/>
</dbReference>
<keyword evidence="2" id="KW-0472">Membrane</keyword>
<organism evidence="4">
    <name type="scientific">Laccaria bicolor (strain S238N-H82 / ATCC MYA-4686)</name>
    <name type="common">Bicoloured deceiver</name>
    <name type="synonym">Laccaria laccata var. bicolor</name>
    <dbReference type="NCBI Taxonomy" id="486041"/>
    <lineage>
        <taxon>Eukaryota</taxon>
        <taxon>Fungi</taxon>
        <taxon>Dikarya</taxon>
        <taxon>Basidiomycota</taxon>
        <taxon>Agaricomycotina</taxon>
        <taxon>Agaricomycetes</taxon>
        <taxon>Agaricomycetidae</taxon>
        <taxon>Agaricales</taxon>
        <taxon>Agaricineae</taxon>
        <taxon>Hydnangiaceae</taxon>
        <taxon>Laccaria</taxon>
    </lineage>
</organism>
<dbReference type="RefSeq" id="XP_001884323.1">
    <property type="nucleotide sequence ID" value="XM_001884288.1"/>
</dbReference>
<evidence type="ECO:0000256" key="2">
    <source>
        <dbReference type="SAM" id="Phobius"/>
    </source>
</evidence>
<protein>
    <submittedName>
        <fullName evidence="3">Predicted protein</fullName>
    </submittedName>
</protein>
<feature type="transmembrane region" description="Helical" evidence="2">
    <location>
        <begin position="205"/>
        <end position="228"/>
    </location>
</feature>
<dbReference type="KEGG" id="lbc:LACBIDRAFT_294950"/>
<keyword evidence="2" id="KW-0812">Transmembrane</keyword>
<dbReference type="GeneID" id="6079941"/>
<dbReference type="Proteomes" id="UP000001194">
    <property type="component" value="Unassembled WGS sequence"/>
</dbReference>
<evidence type="ECO:0000313" key="4">
    <source>
        <dbReference type="Proteomes" id="UP000001194"/>
    </source>
</evidence>
<keyword evidence="4" id="KW-1185">Reference proteome</keyword>
<dbReference type="InParanoid" id="B0DKF2"/>
<feature type="region of interest" description="Disordered" evidence="1">
    <location>
        <begin position="301"/>
        <end position="320"/>
    </location>
</feature>
<dbReference type="AlphaFoldDB" id="B0DKF2"/>
<name>B0DKF2_LACBS</name>
<feature type="transmembrane region" description="Helical" evidence="2">
    <location>
        <begin position="164"/>
        <end position="185"/>
    </location>
</feature>
<gene>
    <name evidence="3" type="ORF">LACBIDRAFT_294950</name>
</gene>
<feature type="compositionally biased region" description="Basic and acidic residues" evidence="1">
    <location>
        <begin position="302"/>
        <end position="320"/>
    </location>
</feature>
<reference evidence="3 4" key="1">
    <citation type="journal article" date="2008" name="Nature">
        <title>The genome of Laccaria bicolor provides insights into mycorrhizal symbiosis.</title>
        <authorList>
            <person name="Martin F."/>
            <person name="Aerts A."/>
            <person name="Ahren D."/>
            <person name="Brun A."/>
            <person name="Danchin E.G.J."/>
            <person name="Duchaussoy F."/>
            <person name="Gibon J."/>
            <person name="Kohler A."/>
            <person name="Lindquist E."/>
            <person name="Pereda V."/>
            <person name="Salamov A."/>
            <person name="Shapiro H.J."/>
            <person name="Wuyts J."/>
            <person name="Blaudez D."/>
            <person name="Buee M."/>
            <person name="Brokstein P."/>
            <person name="Canbaeck B."/>
            <person name="Cohen D."/>
            <person name="Courty P.E."/>
            <person name="Coutinho P.M."/>
            <person name="Delaruelle C."/>
            <person name="Detter J.C."/>
            <person name="Deveau A."/>
            <person name="DiFazio S."/>
            <person name="Duplessis S."/>
            <person name="Fraissinet-Tachet L."/>
            <person name="Lucic E."/>
            <person name="Frey-Klett P."/>
            <person name="Fourrey C."/>
            <person name="Feussner I."/>
            <person name="Gay G."/>
            <person name="Grimwood J."/>
            <person name="Hoegger P.J."/>
            <person name="Jain P."/>
            <person name="Kilaru S."/>
            <person name="Labbe J."/>
            <person name="Lin Y.C."/>
            <person name="Legue V."/>
            <person name="Le Tacon F."/>
            <person name="Marmeisse R."/>
            <person name="Melayah D."/>
            <person name="Montanini B."/>
            <person name="Muratet M."/>
            <person name="Nehls U."/>
            <person name="Niculita-Hirzel H."/>
            <person name="Oudot-Le Secq M.P."/>
            <person name="Peter M."/>
            <person name="Quesneville H."/>
            <person name="Rajashekar B."/>
            <person name="Reich M."/>
            <person name="Rouhier N."/>
            <person name="Schmutz J."/>
            <person name="Yin T."/>
            <person name="Chalot M."/>
            <person name="Henrissat B."/>
            <person name="Kuees U."/>
            <person name="Lucas S."/>
            <person name="Van de Peer Y."/>
            <person name="Podila G.K."/>
            <person name="Polle A."/>
            <person name="Pukkila P.J."/>
            <person name="Richardson P.M."/>
            <person name="Rouze P."/>
            <person name="Sanders I.R."/>
            <person name="Stajich J.E."/>
            <person name="Tunlid A."/>
            <person name="Tuskan G."/>
            <person name="Grigoriev I.V."/>
        </authorList>
    </citation>
    <scope>NUCLEOTIDE SEQUENCE [LARGE SCALE GENOMIC DNA]</scope>
    <source>
        <strain evidence="4">S238N-H82 / ATCC MYA-4686</strain>
    </source>
</reference>
<keyword evidence="2" id="KW-1133">Transmembrane helix</keyword>
<feature type="transmembrane region" description="Helical" evidence="2">
    <location>
        <begin position="131"/>
        <end position="152"/>
    </location>
</feature>
<feature type="transmembrane region" description="Helical" evidence="2">
    <location>
        <begin position="65"/>
        <end position="85"/>
    </location>
</feature>
<dbReference type="HOGENOM" id="CLU_826586_0_0_1"/>
<sequence length="336" mass="37126">MYVKFTSQMIRQMGMCGKDYTQERDQPCHWSRVPSCPATSYAATLHLKTDIEDILRLSSARMVQVTVGNTVGALQIAITVATLLFGRSGYLENDGCFELAETLRLMELGQSIGVSYEMYMVTVEGRKSTRFVGLGVAVILGGLITAIVQSFFSWRLYKLLPQPFSYIGILCIVISNLRCVAAFIFSQRVITQTVGEWRTDSFGLVTVLLSSGAVIDVIVAVTLVSFLLKKRRKAFSRAAGFIERIAAFTIHDINLFKGTGLLTSITATSVLVCTFGSPYTQSLRNPRPNQMITIEMTSVVNSDKDQKGTPQDSHEWEDVKYQVPTTQLTPPLSSAV</sequence>
<evidence type="ECO:0000313" key="3">
    <source>
        <dbReference type="EMBL" id="EDR04933.1"/>
    </source>
</evidence>
<accession>B0DKF2</accession>